<sequence>MTPLVQLLKLSSEGSSCYGMLIAVGSSYASGCNVLVANLERVYAKAVLHELSHLSWTIVRKELLSVRYGLSIFKSQVLKNLSKKTIPTKLYLYTDDSANYQRTKKAIKQGKPSEDLPPWEKNCISSIIDLVNELKVELSFIPGGMNPADCLSRGDKDTVDYGLLQSTIKALVRGTVDPNTIPTALTAISTSTIFSHLKDQCSQTEVADVLERIRQAQRDDGQVFYIKEAVSNGNATYKDR</sequence>
<dbReference type="GeneID" id="9045290"/>
<name>C5LVG3_PERM5</name>
<accession>C5LVG3</accession>
<dbReference type="InParanoid" id="C5LVG3"/>
<proteinExistence type="predicted"/>
<organism evidence="2">
    <name type="scientific">Perkinsus marinus (strain ATCC 50983 / TXsc)</name>
    <dbReference type="NCBI Taxonomy" id="423536"/>
    <lineage>
        <taxon>Eukaryota</taxon>
        <taxon>Sar</taxon>
        <taxon>Alveolata</taxon>
        <taxon>Perkinsozoa</taxon>
        <taxon>Perkinsea</taxon>
        <taxon>Perkinsida</taxon>
        <taxon>Perkinsidae</taxon>
        <taxon>Perkinsus</taxon>
    </lineage>
</organism>
<reference evidence="1 2" key="1">
    <citation type="submission" date="2008-07" db="EMBL/GenBank/DDBJ databases">
        <authorList>
            <person name="El-Sayed N."/>
            <person name="Caler E."/>
            <person name="Inman J."/>
            <person name="Amedeo P."/>
            <person name="Hass B."/>
            <person name="Wortman J."/>
        </authorList>
    </citation>
    <scope>NUCLEOTIDE SEQUENCE [LARGE SCALE GENOMIC DNA]</scope>
    <source>
        <strain evidence="2">ATCC 50983 / TXsc</strain>
    </source>
</reference>
<protein>
    <submittedName>
        <fullName evidence="1">Uncharacterized protein</fullName>
    </submittedName>
</protein>
<dbReference type="EMBL" id="GG685870">
    <property type="protein sequence ID" value="EEQ99279.1"/>
    <property type="molecule type" value="Genomic_DNA"/>
</dbReference>
<dbReference type="RefSeq" id="XP_002766562.1">
    <property type="nucleotide sequence ID" value="XM_002766516.1"/>
</dbReference>
<feature type="non-terminal residue" evidence="1">
    <location>
        <position position="240"/>
    </location>
</feature>
<evidence type="ECO:0000313" key="1">
    <source>
        <dbReference type="EMBL" id="EEQ99279.1"/>
    </source>
</evidence>
<keyword evidence="2" id="KW-1185">Reference proteome</keyword>
<evidence type="ECO:0000313" key="2">
    <source>
        <dbReference type="Proteomes" id="UP000007800"/>
    </source>
</evidence>
<dbReference type="Proteomes" id="UP000007800">
    <property type="component" value="Unassembled WGS sequence"/>
</dbReference>
<gene>
    <name evidence="1" type="ORF">Pmar_PMAR002103</name>
</gene>
<dbReference type="AlphaFoldDB" id="C5LVG3"/>